<reference evidence="1" key="1">
    <citation type="journal article" date="2019" name="Sci. Rep.">
        <title>Draft genome of Tanacetum cinerariifolium, the natural source of mosquito coil.</title>
        <authorList>
            <person name="Yamashiro T."/>
            <person name="Shiraishi A."/>
            <person name="Satake H."/>
            <person name="Nakayama K."/>
        </authorList>
    </citation>
    <scope>NUCLEOTIDE SEQUENCE</scope>
</reference>
<dbReference type="EMBL" id="BKCJ010588906">
    <property type="protein sequence ID" value="GFB26636.1"/>
    <property type="molecule type" value="Genomic_DNA"/>
</dbReference>
<gene>
    <name evidence="1" type="ORF">Tci_698607</name>
</gene>
<protein>
    <submittedName>
        <fullName evidence="1">Uncharacterized protein</fullName>
    </submittedName>
</protein>
<proteinExistence type="predicted"/>
<evidence type="ECO:0000313" key="1">
    <source>
        <dbReference type="EMBL" id="GFB26636.1"/>
    </source>
</evidence>
<comment type="caution">
    <text evidence="1">The sequence shown here is derived from an EMBL/GenBank/DDBJ whole genome shotgun (WGS) entry which is preliminary data.</text>
</comment>
<dbReference type="AlphaFoldDB" id="A0A699L7K6"/>
<name>A0A699L7K6_TANCI</name>
<sequence length="118" mass="13599">MPPKCNLRLIDEHFESVYVHVIFNIAPSNVKTIKTIDINHKGVFHTEGPKPVMKNNFSPSIIEDWHSNDESKEEISLTAEVKSVKPSVEKIKYVKHAREIVKTEESPKQHKHHPRGNQ</sequence>
<accession>A0A699L7K6</accession>
<organism evidence="1">
    <name type="scientific">Tanacetum cinerariifolium</name>
    <name type="common">Dalmatian daisy</name>
    <name type="synonym">Chrysanthemum cinerariifolium</name>
    <dbReference type="NCBI Taxonomy" id="118510"/>
    <lineage>
        <taxon>Eukaryota</taxon>
        <taxon>Viridiplantae</taxon>
        <taxon>Streptophyta</taxon>
        <taxon>Embryophyta</taxon>
        <taxon>Tracheophyta</taxon>
        <taxon>Spermatophyta</taxon>
        <taxon>Magnoliopsida</taxon>
        <taxon>eudicotyledons</taxon>
        <taxon>Gunneridae</taxon>
        <taxon>Pentapetalae</taxon>
        <taxon>asterids</taxon>
        <taxon>campanulids</taxon>
        <taxon>Asterales</taxon>
        <taxon>Asteraceae</taxon>
        <taxon>Asteroideae</taxon>
        <taxon>Anthemideae</taxon>
        <taxon>Anthemidinae</taxon>
        <taxon>Tanacetum</taxon>
    </lineage>
</organism>